<name>A0A2G9S5F9_AQUCT</name>
<dbReference type="GO" id="GO:0005634">
    <property type="term" value="C:nucleus"/>
    <property type="evidence" value="ECO:0007669"/>
    <property type="project" value="InterPro"/>
</dbReference>
<dbReference type="GO" id="GO:0006915">
    <property type="term" value="P:apoptotic process"/>
    <property type="evidence" value="ECO:0007669"/>
    <property type="project" value="InterPro"/>
</dbReference>
<evidence type="ECO:0000313" key="2">
    <source>
        <dbReference type="Proteomes" id="UP000228934"/>
    </source>
</evidence>
<protein>
    <submittedName>
        <fullName evidence="1">Uncharacterized protein</fullName>
    </submittedName>
</protein>
<reference evidence="2" key="1">
    <citation type="journal article" date="2017" name="Nat. Commun.">
        <title>The North American bullfrog draft genome provides insight into hormonal regulation of long noncoding RNA.</title>
        <authorList>
            <person name="Hammond S.A."/>
            <person name="Warren R.L."/>
            <person name="Vandervalk B.P."/>
            <person name="Kucuk E."/>
            <person name="Khan H."/>
            <person name="Gibb E.A."/>
            <person name="Pandoh P."/>
            <person name="Kirk H."/>
            <person name="Zhao Y."/>
            <person name="Jones M."/>
            <person name="Mungall A.J."/>
            <person name="Coope R."/>
            <person name="Pleasance S."/>
            <person name="Moore R.A."/>
            <person name="Holt R.A."/>
            <person name="Round J.M."/>
            <person name="Ohora S."/>
            <person name="Walle B.V."/>
            <person name="Veldhoen N."/>
            <person name="Helbing C.C."/>
            <person name="Birol I."/>
        </authorList>
    </citation>
    <scope>NUCLEOTIDE SEQUENCE [LARGE SCALE GENOMIC DNA]</scope>
</reference>
<proteinExistence type="predicted"/>
<dbReference type="Proteomes" id="UP000228934">
    <property type="component" value="Unassembled WGS sequence"/>
</dbReference>
<dbReference type="InterPro" id="IPR013761">
    <property type="entry name" value="SAM/pointed_sf"/>
</dbReference>
<evidence type="ECO:0000313" key="1">
    <source>
        <dbReference type="EMBL" id="PIO35340.1"/>
    </source>
</evidence>
<dbReference type="InterPro" id="IPR002117">
    <property type="entry name" value="p53_tumour_suppressor"/>
</dbReference>
<keyword evidence="2" id="KW-1185">Reference proteome</keyword>
<dbReference type="GO" id="GO:0000981">
    <property type="term" value="F:DNA-binding transcription factor activity, RNA polymerase II-specific"/>
    <property type="evidence" value="ECO:0007669"/>
    <property type="project" value="TreeGrafter"/>
</dbReference>
<dbReference type="EMBL" id="KV926887">
    <property type="protein sequence ID" value="PIO35340.1"/>
    <property type="molecule type" value="Genomic_DNA"/>
</dbReference>
<dbReference type="PANTHER" id="PTHR11447:SF21">
    <property type="entry name" value="TUMOR PROTEIN P73"/>
    <property type="match status" value="1"/>
</dbReference>
<dbReference type="PANTHER" id="PTHR11447">
    <property type="entry name" value="CELLULAR TUMOR ANTIGEN P53"/>
    <property type="match status" value="1"/>
</dbReference>
<organism evidence="1 2">
    <name type="scientific">Aquarana catesbeiana</name>
    <name type="common">American bullfrog</name>
    <name type="synonym">Rana catesbeiana</name>
    <dbReference type="NCBI Taxonomy" id="8400"/>
    <lineage>
        <taxon>Eukaryota</taxon>
        <taxon>Metazoa</taxon>
        <taxon>Chordata</taxon>
        <taxon>Craniata</taxon>
        <taxon>Vertebrata</taxon>
        <taxon>Euteleostomi</taxon>
        <taxon>Amphibia</taxon>
        <taxon>Batrachia</taxon>
        <taxon>Anura</taxon>
        <taxon>Neobatrachia</taxon>
        <taxon>Ranoidea</taxon>
        <taxon>Ranidae</taxon>
        <taxon>Aquarana</taxon>
    </lineage>
</organism>
<sequence>MDFATSRCSRDQKCQIQDLGALKIPEHYKAIIWRGIQELNKGHDYGGQQLIRSSSNASTISIGSSGELQRQRVMEAVHFRVRHTITIPNRNGADEWADFGFDLPDCKARKHSIKEEFAESDIN</sequence>
<dbReference type="GO" id="GO:0000978">
    <property type="term" value="F:RNA polymerase II cis-regulatory region sequence-specific DNA binding"/>
    <property type="evidence" value="ECO:0007669"/>
    <property type="project" value="TreeGrafter"/>
</dbReference>
<dbReference type="OrthoDB" id="5915660at2759"/>
<dbReference type="AlphaFoldDB" id="A0A2G9S5F9"/>
<accession>A0A2G9S5F9</accession>
<gene>
    <name evidence="1" type="ORF">AB205_0068820</name>
</gene>
<dbReference type="Gene3D" id="1.10.150.50">
    <property type="entry name" value="Transcription Factor, Ets-1"/>
    <property type="match status" value="1"/>
</dbReference>